<evidence type="ECO:0000313" key="1">
    <source>
        <dbReference type="Proteomes" id="UP000887578"/>
    </source>
</evidence>
<accession>A0A914PYK5</accession>
<proteinExistence type="predicted"/>
<sequence length="77" mass="8946">MLTVLNLFTLFQPKEIQNAKEKEDLKTSQESSDISEMELEERQLKTAVSYCDVVTAREPKITESHIFHAEELIKAYE</sequence>
<dbReference type="WBParaSite" id="PDA_v2.g23919.t1">
    <property type="protein sequence ID" value="PDA_v2.g23919.t1"/>
    <property type="gene ID" value="PDA_v2.g23919"/>
</dbReference>
<evidence type="ECO:0000313" key="2">
    <source>
        <dbReference type="WBParaSite" id="PDA_v2.g23919.t1"/>
    </source>
</evidence>
<reference evidence="2" key="1">
    <citation type="submission" date="2022-11" db="UniProtKB">
        <authorList>
            <consortium name="WormBaseParasite"/>
        </authorList>
    </citation>
    <scope>IDENTIFICATION</scope>
</reference>
<organism evidence="1 2">
    <name type="scientific">Panagrolaimus davidi</name>
    <dbReference type="NCBI Taxonomy" id="227884"/>
    <lineage>
        <taxon>Eukaryota</taxon>
        <taxon>Metazoa</taxon>
        <taxon>Ecdysozoa</taxon>
        <taxon>Nematoda</taxon>
        <taxon>Chromadorea</taxon>
        <taxon>Rhabditida</taxon>
        <taxon>Tylenchina</taxon>
        <taxon>Panagrolaimomorpha</taxon>
        <taxon>Panagrolaimoidea</taxon>
        <taxon>Panagrolaimidae</taxon>
        <taxon>Panagrolaimus</taxon>
    </lineage>
</organism>
<dbReference type="AlphaFoldDB" id="A0A914PYK5"/>
<protein>
    <submittedName>
        <fullName evidence="2">Uncharacterized protein</fullName>
    </submittedName>
</protein>
<keyword evidence="1" id="KW-1185">Reference proteome</keyword>
<dbReference type="Proteomes" id="UP000887578">
    <property type="component" value="Unplaced"/>
</dbReference>
<name>A0A914PYK5_9BILA</name>